<keyword evidence="5" id="KW-0813">Transport</keyword>
<dbReference type="EMBL" id="BMOF01000009">
    <property type="protein sequence ID" value="GGJ96018.1"/>
    <property type="molecule type" value="Genomic_DNA"/>
</dbReference>
<dbReference type="GO" id="GO:0048038">
    <property type="term" value="F:quinone binding"/>
    <property type="evidence" value="ECO:0007669"/>
    <property type="project" value="UniProtKB-KW"/>
</dbReference>
<feature type="transmembrane region" description="Helical" evidence="5">
    <location>
        <begin position="221"/>
        <end position="246"/>
    </location>
</feature>
<keyword evidence="5" id="KW-1003">Cell membrane</keyword>
<dbReference type="HAMAP" id="MF_00445">
    <property type="entry name" value="NDH1_NuoN_1"/>
    <property type="match status" value="1"/>
</dbReference>
<keyword evidence="5" id="KW-0874">Quinone</keyword>
<gene>
    <name evidence="5 8" type="primary">nuoN</name>
    <name evidence="8" type="ORF">GCM10007043_07310</name>
</gene>
<feature type="transmembrane region" description="Helical" evidence="5">
    <location>
        <begin position="123"/>
        <end position="138"/>
    </location>
</feature>
<organism evidence="8 9">
    <name type="scientific">Calditerricola satsumensis</name>
    <dbReference type="NCBI Taxonomy" id="373054"/>
    <lineage>
        <taxon>Bacteria</taxon>
        <taxon>Bacillati</taxon>
        <taxon>Bacillota</taxon>
        <taxon>Bacilli</taxon>
        <taxon>Bacillales</taxon>
        <taxon>Bacillaceae</taxon>
        <taxon>Calditerricola</taxon>
    </lineage>
</organism>
<feature type="transmembrane region" description="Helical" evidence="5">
    <location>
        <begin position="175"/>
        <end position="196"/>
    </location>
</feature>
<dbReference type="InterPro" id="IPR001750">
    <property type="entry name" value="ND/Mrp_TM"/>
</dbReference>
<keyword evidence="2 5" id="KW-0812">Transmembrane</keyword>
<accession>A0A8J3FDG0</accession>
<evidence type="ECO:0000256" key="1">
    <source>
        <dbReference type="ARBA" id="ARBA00004651"/>
    </source>
</evidence>
<dbReference type="NCBIfam" id="TIGR01770">
    <property type="entry name" value="NDH_I_N"/>
    <property type="match status" value="1"/>
</dbReference>
<feature type="domain" description="NADH:quinone oxidoreductase/Mrp antiporter transmembrane" evidence="7">
    <location>
        <begin position="140"/>
        <end position="445"/>
    </location>
</feature>
<feature type="transmembrane region" description="Helical" evidence="5">
    <location>
        <begin position="355"/>
        <end position="376"/>
    </location>
</feature>
<dbReference type="GO" id="GO:0008137">
    <property type="term" value="F:NADH dehydrogenase (ubiquinone) activity"/>
    <property type="evidence" value="ECO:0007669"/>
    <property type="project" value="InterPro"/>
</dbReference>
<dbReference type="PANTHER" id="PTHR22773">
    <property type="entry name" value="NADH DEHYDROGENASE"/>
    <property type="match status" value="1"/>
</dbReference>
<evidence type="ECO:0000256" key="3">
    <source>
        <dbReference type="ARBA" id="ARBA00022989"/>
    </source>
</evidence>
<name>A0A8J3FDG0_9BACI</name>
<sequence>MDEAMKNVLDWNWGAMAPELVILGAATLLALLDLLLPADRDRRPLAWLGLAGILVAAFFVWRNVHAEPTHILYDMYRVDDFANAFKLVFLAGAAFALLLAVADVGPGGEASGGAKAIRDRGEYFYLFLTALLGAMMLASAADLIVLFVGLEVLVLSSYILVALRRRYLPAVEGAFKYVVNGGIASAITLYGMSFLYGLTGSTNLFAVGEGLRDAYVSGNDYLVYVAFFLLVVGVAFKIAAAPFHMWAPDVYQGAPTPVTAFLGVVSKAAGFALLLRLLLTVFLGLSNPLDGTPLLFSELSPYVGAVAAASMIIGNTVALRQTNVKRMMAYSSIAHAGYLLVPVAALTPMVFSQMVFYLVAYLFMTMGAFAVIQLVARARGSEDLRAFAGLFRRAPLLASAMTLFLLSLAGLPLTAGFIGKFYLFLSAVGREMYALAAIMVLTSVVSFVYYFAVIRQMFLRTGEEDGAAVRVPPTVGTVIALSAAGTVLLGLLPDPALDLLAHTFAFAEMFMPLTD</sequence>
<dbReference type="EC" id="7.1.1.-" evidence="5"/>
<dbReference type="Proteomes" id="UP000637720">
    <property type="component" value="Unassembled WGS sequence"/>
</dbReference>
<comment type="subcellular location">
    <subcellularLocation>
        <location evidence="1 5">Cell membrane</location>
        <topology evidence="1 5">Multi-pass membrane protein</topology>
    </subcellularLocation>
    <subcellularLocation>
        <location evidence="6">Membrane</location>
        <topology evidence="6">Multi-pass membrane protein</topology>
    </subcellularLocation>
</comment>
<reference evidence="8" key="2">
    <citation type="submission" date="2020-09" db="EMBL/GenBank/DDBJ databases">
        <authorList>
            <person name="Sun Q."/>
            <person name="Ohkuma M."/>
        </authorList>
    </citation>
    <scope>NUCLEOTIDE SEQUENCE</scope>
    <source>
        <strain evidence="8">JCM 14719</strain>
    </source>
</reference>
<dbReference type="GO" id="GO:0050136">
    <property type="term" value="F:NADH dehydrogenase (quinone) (non-electrogenic) activity"/>
    <property type="evidence" value="ECO:0007669"/>
    <property type="project" value="UniProtKB-UniRule"/>
</dbReference>
<dbReference type="GO" id="GO:0005886">
    <property type="term" value="C:plasma membrane"/>
    <property type="evidence" value="ECO:0007669"/>
    <property type="project" value="UniProtKB-SubCell"/>
</dbReference>
<dbReference type="RefSeq" id="WP_188816817.1">
    <property type="nucleotide sequence ID" value="NZ_BMOF01000009.1"/>
</dbReference>
<keyword evidence="4 5" id="KW-0472">Membrane</keyword>
<evidence type="ECO:0000256" key="2">
    <source>
        <dbReference type="ARBA" id="ARBA00022692"/>
    </source>
</evidence>
<keyword evidence="5" id="KW-1278">Translocase</keyword>
<dbReference type="GO" id="GO:0042773">
    <property type="term" value="P:ATP synthesis coupled electron transport"/>
    <property type="evidence" value="ECO:0007669"/>
    <property type="project" value="InterPro"/>
</dbReference>
<dbReference type="Pfam" id="PF00361">
    <property type="entry name" value="Proton_antipo_M"/>
    <property type="match status" value="1"/>
</dbReference>
<feature type="transmembrane region" description="Helical" evidence="5">
    <location>
        <begin position="299"/>
        <end position="318"/>
    </location>
</feature>
<evidence type="ECO:0000256" key="4">
    <source>
        <dbReference type="ARBA" id="ARBA00023136"/>
    </source>
</evidence>
<dbReference type="AlphaFoldDB" id="A0A8J3FDG0"/>
<dbReference type="NCBIfam" id="NF004446">
    <property type="entry name" value="PRK05777.2-4"/>
    <property type="match status" value="1"/>
</dbReference>
<comment type="catalytic activity">
    <reaction evidence="5">
        <text>a quinone + NADH + 5 H(+)(in) = a quinol + NAD(+) + 4 H(+)(out)</text>
        <dbReference type="Rhea" id="RHEA:57888"/>
        <dbReference type="ChEBI" id="CHEBI:15378"/>
        <dbReference type="ChEBI" id="CHEBI:24646"/>
        <dbReference type="ChEBI" id="CHEBI:57540"/>
        <dbReference type="ChEBI" id="CHEBI:57945"/>
        <dbReference type="ChEBI" id="CHEBI:132124"/>
    </reaction>
</comment>
<keyword evidence="3 5" id="KW-1133">Transmembrane helix</keyword>
<feature type="transmembrane region" description="Helical" evidence="5">
    <location>
        <begin position="396"/>
        <end position="418"/>
    </location>
</feature>
<feature type="transmembrane region" description="Helical" evidence="5">
    <location>
        <begin position="84"/>
        <end position="102"/>
    </location>
</feature>
<feature type="transmembrane region" description="Helical" evidence="5">
    <location>
        <begin position="45"/>
        <end position="64"/>
    </location>
</feature>
<feature type="transmembrane region" description="Helical" evidence="5">
    <location>
        <begin position="433"/>
        <end position="453"/>
    </location>
</feature>
<comment type="caution">
    <text evidence="8">The sequence shown here is derived from an EMBL/GenBank/DDBJ whole genome shotgun (WGS) entry which is preliminary data.</text>
</comment>
<keyword evidence="5" id="KW-0520">NAD</keyword>
<evidence type="ECO:0000313" key="8">
    <source>
        <dbReference type="EMBL" id="GGJ96018.1"/>
    </source>
</evidence>
<feature type="transmembrane region" description="Helical" evidence="5">
    <location>
        <begin position="330"/>
        <end position="349"/>
    </location>
</feature>
<evidence type="ECO:0000256" key="6">
    <source>
        <dbReference type="RuleBase" id="RU000320"/>
    </source>
</evidence>
<proteinExistence type="inferred from homology"/>
<evidence type="ECO:0000313" key="9">
    <source>
        <dbReference type="Proteomes" id="UP000637720"/>
    </source>
</evidence>
<comment type="function">
    <text evidence="5">NDH-1 shuttles electrons from NADH, via FMN and iron-sulfur (Fe-S) centers, to quinones in the respiratory chain. The immediate electron acceptor for the enzyme in this species is believed to be a menaquinone. Couples the redox reaction to proton translocation (for every two electrons transferred, four hydrogen ions are translocated across the cytoplasmic membrane), and thus conserves the redox energy in a proton gradient.</text>
</comment>
<feature type="transmembrane region" description="Helical" evidence="5">
    <location>
        <begin position="144"/>
        <end position="163"/>
    </location>
</feature>
<comment type="similarity">
    <text evidence="5">Belongs to the complex I subunit 2 family.</text>
</comment>
<reference evidence="8" key="1">
    <citation type="journal article" date="2014" name="Int. J. Syst. Evol. Microbiol.">
        <title>Complete genome sequence of Corynebacterium casei LMG S-19264T (=DSM 44701T), isolated from a smear-ripened cheese.</title>
        <authorList>
            <consortium name="US DOE Joint Genome Institute (JGI-PGF)"/>
            <person name="Walter F."/>
            <person name="Albersmeier A."/>
            <person name="Kalinowski J."/>
            <person name="Ruckert C."/>
        </authorList>
    </citation>
    <scope>NUCLEOTIDE SEQUENCE</scope>
    <source>
        <strain evidence="8">JCM 14719</strain>
    </source>
</reference>
<feature type="transmembrane region" description="Helical" evidence="5">
    <location>
        <begin position="474"/>
        <end position="492"/>
    </location>
</feature>
<evidence type="ECO:0000256" key="5">
    <source>
        <dbReference type="HAMAP-Rule" id="MF_00445"/>
    </source>
</evidence>
<evidence type="ECO:0000259" key="7">
    <source>
        <dbReference type="Pfam" id="PF00361"/>
    </source>
</evidence>
<protein>
    <recommendedName>
        <fullName evidence="5">NADH-quinone oxidoreductase subunit N</fullName>
        <ecNumber evidence="5">7.1.1.-</ecNumber>
    </recommendedName>
    <alternativeName>
        <fullName evidence="5">NADH dehydrogenase I subunit N</fullName>
    </alternativeName>
    <alternativeName>
        <fullName evidence="5">NDH-1 subunit N</fullName>
    </alternativeName>
</protein>
<feature type="transmembrane region" description="Helical" evidence="5">
    <location>
        <begin position="258"/>
        <end position="279"/>
    </location>
</feature>
<feature type="transmembrane region" description="Helical" evidence="5">
    <location>
        <begin position="20"/>
        <end position="38"/>
    </location>
</feature>
<dbReference type="InterPro" id="IPR010096">
    <property type="entry name" value="NADH-Q_OxRdtase_suN/2"/>
</dbReference>
<comment type="subunit">
    <text evidence="5">NDH-1 is composed of 14 different subunits. Subunits NuoA, H, J, K, L, M, N constitute the membrane sector of the complex.</text>
</comment>
<keyword evidence="9" id="KW-1185">Reference proteome</keyword>